<dbReference type="InterPro" id="IPR048510">
    <property type="entry name" value="WsaF_N"/>
</dbReference>
<comment type="caution">
    <text evidence="3">The sequence shown here is derived from an EMBL/GenBank/DDBJ whole genome shotgun (WGS) entry which is preliminary data.</text>
</comment>
<proteinExistence type="predicted"/>
<sequence length="441" mass="50931">MINQPKLLKYLRAAVAEKLDNHRRLRYLYRGFKQFLNPPQKNLGYLGDFDFLASPCPSKISGARLNLIIPSINQELAFGGINTALQFWDSLASFYDNVRIIVMGDYSSSTFISYSHYQFVSLDEDVNASKQIVSLLKKYGSNLPVSKGDVFITTFWQTAYIAQRLTLWQSQEFNQPIKPIIYLIQDFEPSFYPWSSKYSLARSTYEYQNPMIAVFNTKTLQDYFHLQNYRCEHEYSFEPRLNKVLLNNLLKLKGTTKERKIIIYGRPSTPRNAFSIIVESIRIWQKQFPEANKWEILSAGESHPDLPINDNLVIKSLGKLSLEDYAVTLANSAIGISLMVSPHPSYPPLEMAHSGMQVITNDFENKNLSLWHENITSVPFKLFDPEYIASELVILCQKFIEDPGRGWLGKSRLDDYLSDSDPFPFVKDIHEILKTYDIFQD</sequence>
<dbReference type="Gene3D" id="3.40.50.11090">
    <property type="match status" value="1"/>
</dbReference>
<dbReference type="Proteomes" id="UP000320293">
    <property type="component" value="Unassembled WGS sequence"/>
</dbReference>
<evidence type="ECO:0000259" key="1">
    <source>
        <dbReference type="Pfam" id="PF21374"/>
    </source>
</evidence>
<dbReference type="AlphaFoldDB" id="A0A552G476"/>
<gene>
    <name evidence="3" type="ORF">EWV91_01230</name>
</gene>
<evidence type="ECO:0000259" key="2">
    <source>
        <dbReference type="Pfam" id="PF22772"/>
    </source>
</evidence>
<dbReference type="GO" id="GO:0030247">
    <property type="term" value="F:polysaccharide binding"/>
    <property type="evidence" value="ECO:0007669"/>
    <property type="project" value="InterPro"/>
</dbReference>
<dbReference type="Pfam" id="PF21374">
    <property type="entry name" value="WsaF_N"/>
    <property type="match status" value="1"/>
</dbReference>
<dbReference type="Gene3D" id="3.40.50.2000">
    <property type="entry name" value="Glycogen Phosphorylase B"/>
    <property type="match status" value="1"/>
</dbReference>
<reference evidence="3 4" key="1">
    <citation type="submission" date="2019-01" db="EMBL/GenBank/DDBJ databases">
        <title>Coherence of Microcystis species and biogeography revealed through population genomics.</title>
        <authorList>
            <person name="Perez-Carrascal O.M."/>
            <person name="Terrat Y."/>
            <person name="Giani A."/>
            <person name="Fortin N."/>
            <person name="Tromas N."/>
            <person name="Shapiro B.J."/>
        </authorList>
    </citation>
    <scope>NUCLEOTIDE SEQUENCE [LARGE SCALE GENOMIC DNA]</scope>
    <source>
        <strain evidence="3">Ma_QC_Ca_00000000_S207</strain>
    </source>
</reference>
<dbReference type="InterPro" id="IPR055050">
    <property type="entry name" value="WsaF_C"/>
</dbReference>
<name>A0A552G476_MICAE</name>
<accession>A0A552G476</accession>
<dbReference type="Pfam" id="PF22772">
    <property type="entry name" value="WsaF_C"/>
    <property type="match status" value="1"/>
</dbReference>
<dbReference type="EMBL" id="SFBF01000022">
    <property type="protein sequence ID" value="TRU53794.1"/>
    <property type="molecule type" value="Genomic_DNA"/>
</dbReference>
<feature type="domain" description="WsaF N-terminal" evidence="1">
    <location>
        <begin position="64"/>
        <end position="218"/>
    </location>
</feature>
<protein>
    <recommendedName>
        <fullName evidence="5">Glycosyltransferase family 1 protein</fullName>
    </recommendedName>
</protein>
<organism evidence="3 4">
    <name type="scientific">Microcystis aeruginosa Ma_QC_Ca_00000000_S207</name>
    <dbReference type="NCBI Taxonomy" id="2486251"/>
    <lineage>
        <taxon>Bacteria</taxon>
        <taxon>Bacillati</taxon>
        <taxon>Cyanobacteriota</taxon>
        <taxon>Cyanophyceae</taxon>
        <taxon>Oscillatoriophycideae</taxon>
        <taxon>Chroococcales</taxon>
        <taxon>Microcystaceae</taxon>
        <taxon>Microcystis</taxon>
    </lineage>
</organism>
<evidence type="ECO:0008006" key="5">
    <source>
        <dbReference type="Google" id="ProtNLM"/>
    </source>
</evidence>
<feature type="domain" description="WsaF C-terminal" evidence="2">
    <location>
        <begin position="259"/>
        <end position="389"/>
    </location>
</feature>
<evidence type="ECO:0000313" key="4">
    <source>
        <dbReference type="Proteomes" id="UP000320293"/>
    </source>
</evidence>
<evidence type="ECO:0000313" key="3">
    <source>
        <dbReference type="EMBL" id="TRU53794.1"/>
    </source>
</evidence>